<dbReference type="KEGG" id="hyl:LPB072_04935"/>
<evidence type="ECO:0000313" key="1">
    <source>
        <dbReference type="EMBL" id="AOW12293.1"/>
    </source>
</evidence>
<evidence type="ECO:0000313" key="4">
    <source>
        <dbReference type="Proteomes" id="UP000185680"/>
    </source>
</evidence>
<organism evidence="1 4">
    <name type="scientific">Hydrogenophaga crassostreae</name>
    <dbReference type="NCBI Taxonomy" id="1763535"/>
    <lineage>
        <taxon>Bacteria</taxon>
        <taxon>Pseudomonadati</taxon>
        <taxon>Pseudomonadota</taxon>
        <taxon>Betaproteobacteria</taxon>
        <taxon>Burkholderiales</taxon>
        <taxon>Comamonadaceae</taxon>
        <taxon>Hydrogenophaga</taxon>
    </lineage>
</organism>
<dbReference type="STRING" id="1763535.LPB072_04935"/>
<reference evidence="2 3" key="1">
    <citation type="submission" date="2016-02" db="EMBL/GenBank/DDBJ databases">
        <title>Draft genome sequence of Hydrogenophaga sp. LPB0072.</title>
        <authorList>
            <person name="Shin S.-K."/>
            <person name="Yi H."/>
        </authorList>
    </citation>
    <scope>NUCLEOTIDE SEQUENCE [LARGE SCALE GENOMIC DNA]</scope>
    <source>
        <strain evidence="2 3">LPB0072</strain>
    </source>
</reference>
<accession>A0A167HI99</accession>
<dbReference type="AlphaFoldDB" id="A0A167HI99"/>
<dbReference type="Proteomes" id="UP000185680">
    <property type="component" value="Chromosome"/>
</dbReference>
<evidence type="ECO:0008006" key="5">
    <source>
        <dbReference type="Google" id="ProtNLM"/>
    </source>
</evidence>
<dbReference type="RefSeq" id="WP_066092389.1">
    <property type="nucleotide sequence ID" value="NZ_LVWD01000026.1"/>
</dbReference>
<dbReference type="Pfam" id="PF05258">
    <property type="entry name" value="DciA"/>
    <property type="match status" value="1"/>
</dbReference>
<keyword evidence="3" id="KW-1185">Reference proteome</keyword>
<gene>
    <name evidence="1" type="ORF">LPB072_04935</name>
    <name evidence="2" type="ORF">LPB72_15185</name>
</gene>
<evidence type="ECO:0000313" key="3">
    <source>
        <dbReference type="Proteomes" id="UP000185657"/>
    </source>
</evidence>
<dbReference type="Proteomes" id="UP000185657">
    <property type="component" value="Unassembled WGS sequence"/>
</dbReference>
<dbReference type="EMBL" id="LVWD01000026">
    <property type="protein sequence ID" value="OAD41243.1"/>
    <property type="molecule type" value="Genomic_DNA"/>
</dbReference>
<dbReference type="InterPro" id="IPR007922">
    <property type="entry name" value="DciA-like"/>
</dbReference>
<name>A0A167HI99_9BURK</name>
<evidence type="ECO:0000313" key="2">
    <source>
        <dbReference type="EMBL" id="OAD41243.1"/>
    </source>
</evidence>
<dbReference type="OrthoDB" id="9155022at2"/>
<dbReference type="EMBL" id="CP017476">
    <property type="protein sequence ID" value="AOW12293.1"/>
    <property type="molecule type" value="Genomic_DNA"/>
</dbReference>
<sequence>MSSVFRSNIFSLEQAAGAAPHLALLTERIRISQNYLSEIQHLIPAPLRRHIKAGPLDEGTWCLLVSNAAVSTKVRQLLPVLLRLLTQNGAQVTAIRIKVQVKPP</sequence>
<proteinExistence type="predicted"/>
<reference evidence="1 4" key="2">
    <citation type="submission" date="2016-10" db="EMBL/GenBank/DDBJ databases">
        <title>Hydorgenophaga sp. LPB0072 isolated from gastropod.</title>
        <authorList>
            <person name="Kim E."/>
            <person name="Yi H."/>
        </authorList>
    </citation>
    <scope>NUCLEOTIDE SEQUENCE [LARGE SCALE GENOMIC DNA]</scope>
    <source>
        <strain evidence="1 4">LPB0072</strain>
    </source>
</reference>
<protein>
    <recommendedName>
        <fullName evidence="5">DUF721 domain-containing protein</fullName>
    </recommendedName>
</protein>